<evidence type="ECO:0000256" key="1">
    <source>
        <dbReference type="ARBA" id="ARBA00022448"/>
    </source>
</evidence>
<protein>
    <submittedName>
        <fullName evidence="18">Uncharacterized protein</fullName>
    </submittedName>
</protein>
<dbReference type="OrthoDB" id="6350930at2759"/>
<keyword evidence="8 15" id="KW-0472">Membrane</keyword>
<feature type="transmembrane region" description="Helical" evidence="15">
    <location>
        <begin position="322"/>
        <end position="348"/>
    </location>
</feature>
<feature type="transmembrane region" description="Helical" evidence="15">
    <location>
        <begin position="485"/>
        <end position="504"/>
    </location>
</feature>
<keyword evidence="2" id="KW-1003">Cell membrane</keyword>
<evidence type="ECO:0000256" key="14">
    <source>
        <dbReference type="ARBA" id="ARBA00034104"/>
    </source>
</evidence>
<keyword evidence="3 15" id="KW-0812">Transmembrane</keyword>
<dbReference type="InterPro" id="IPR038050">
    <property type="entry name" value="Neuro_actylchol_rec"/>
</dbReference>
<keyword evidence="12" id="KW-0628">Postsynaptic cell membrane</keyword>
<keyword evidence="5 15" id="KW-1133">Transmembrane helix</keyword>
<dbReference type="InterPro" id="IPR006201">
    <property type="entry name" value="Neur_channel"/>
</dbReference>
<dbReference type="PRINTS" id="PR00253">
    <property type="entry name" value="GABAARECEPTR"/>
</dbReference>
<sequence>MRFTHQVFTIFILYFLQEISEVQCQEFNDSLNFYSTGKEVRDQIQVTLTKLLTSYNRRIRPNFGGPPCKVIMNLLINSMGPVDEKSQSYLVDAYFRQAWVDQRLSFNATSSVTELPLNWQILNKIWKPDTYFINGKKSKMHKITVPNRFLRISPDGLVSFSQRLTIHAQCLMELKKFPFDSQECPLHIGSYGYTADEVLYDWKDNALEISTLAKATMTQFNLMKWISQAETSITNRKIAAGFRNDSIASINFSFKRQYGFFLLQIYTPMFIIVMCSWVAFWIVKTDAPSRVSLGVASSLSVTKIGFAGKGKPNVEYPTALDIFIIICFMTVFLSLVEYALINYISVFISRYKAREKKELLARTKFGKLLSKRQKRHLLKQKDMMKTISQLTIENNPSDDENVKTKSAGTMTDNTPLKGVHFKASTLEVSKIAQRASDLIFKFCETIERFLTLAITFISPKPVSQMYIYTHTEEALEKIDSLARKLFPLTFIFIMFSYILLYFYIL</sequence>
<dbReference type="SUPFAM" id="SSF90112">
    <property type="entry name" value="Neurotransmitter-gated ion-channel transmembrane pore"/>
    <property type="match status" value="1"/>
</dbReference>
<evidence type="ECO:0000256" key="7">
    <source>
        <dbReference type="ARBA" id="ARBA00023065"/>
    </source>
</evidence>
<feature type="domain" description="Neurotransmitter-gated ion-channel ligand-binding" evidence="16">
    <location>
        <begin position="48"/>
        <end position="257"/>
    </location>
</feature>
<keyword evidence="13 15" id="KW-0407">Ion channel</keyword>
<evidence type="ECO:0000256" key="5">
    <source>
        <dbReference type="ARBA" id="ARBA00022989"/>
    </source>
</evidence>
<dbReference type="GO" id="GO:0045211">
    <property type="term" value="C:postsynaptic membrane"/>
    <property type="evidence" value="ECO:0007669"/>
    <property type="project" value="UniProtKB-SubCell"/>
</dbReference>
<dbReference type="KEGG" id="lsm:121131284"/>
<dbReference type="GO" id="GO:0005230">
    <property type="term" value="F:extracellular ligand-gated monoatomic ion channel activity"/>
    <property type="evidence" value="ECO:0007669"/>
    <property type="project" value="InterPro"/>
</dbReference>
<dbReference type="CDD" id="cd19049">
    <property type="entry name" value="LGIC_TM_anion"/>
    <property type="match status" value="1"/>
</dbReference>
<dbReference type="InterPro" id="IPR036719">
    <property type="entry name" value="Neuro-gated_channel_TM_sf"/>
</dbReference>
<comment type="similarity">
    <text evidence="15">Belongs to the ligand-gated ion channel (TC 1.A.9) family.</text>
</comment>
<keyword evidence="7 15" id="KW-0406">Ion transport</keyword>
<keyword evidence="11" id="KW-0868">Chloride</keyword>
<evidence type="ECO:0000256" key="8">
    <source>
        <dbReference type="ARBA" id="ARBA00023136"/>
    </source>
</evidence>
<dbReference type="InterPro" id="IPR006028">
    <property type="entry name" value="GABAA/Glycine_rcpt"/>
</dbReference>
<evidence type="ECO:0000259" key="16">
    <source>
        <dbReference type="Pfam" id="PF02931"/>
    </source>
</evidence>
<evidence type="ECO:0000256" key="12">
    <source>
        <dbReference type="ARBA" id="ARBA00023257"/>
    </source>
</evidence>
<dbReference type="Gene3D" id="1.20.58.390">
    <property type="entry name" value="Neurotransmitter-gated ion-channel transmembrane domain"/>
    <property type="match status" value="1"/>
</dbReference>
<feature type="transmembrane region" description="Helical" evidence="15">
    <location>
        <begin position="260"/>
        <end position="283"/>
    </location>
</feature>
<evidence type="ECO:0000256" key="2">
    <source>
        <dbReference type="ARBA" id="ARBA00022475"/>
    </source>
</evidence>
<dbReference type="InterPro" id="IPR018000">
    <property type="entry name" value="Neurotransmitter_ion_chnl_CS"/>
</dbReference>
<dbReference type="GeneID" id="121131284"/>
<keyword evidence="9" id="KW-1015">Disulfide bond</keyword>
<evidence type="ECO:0000256" key="10">
    <source>
        <dbReference type="ARBA" id="ARBA00023180"/>
    </source>
</evidence>
<organism evidence="18">
    <name type="scientific">Lepeophtheirus salmonis</name>
    <name type="common">Salmon louse</name>
    <name type="synonym">Caligus salmonis</name>
    <dbReference type="NCBI Taxonomy" id="72036"/>
    <lineage>
        <taxon>Eukaryota</taxon>
        <taxon>Metazoa</taxon>
        <taxon>Ecdysozoa</taxon>
        <taxon>Arthropoda</taxon>
        <taxon>Crustacea</taxon>
        <taxon>Multicrustacea</taxon>
        <taxon>Hexanauplia</taxon>
        <taxon>Copepoda</taxon>
        <taxon>Siphonostomatoida</taxon>
        <taxon>Caligidae</taxon>
        <taxon>Lepeophtheirus</taxon>
    </lineage>
</organism>
<dbReference type="PANTHER" id="PTHR18945">
    <property type="entry name" value="NEUROTRANSMITTER GATED ION CHANNEL"/>
    <property type="match status" value="1"/>
</dbReference>
<dbReference type="EMBL" id="HACA01025540">
    <property type="protein sequence ID" value="CDW42901.1"/>
    <property type="molecule type" value="Transcribed_RNA"/>
</dbReference>
<evidence type="ECO:0000256" key="13">
    <source>
        <dbReference type="ARBA" id="ARBA00023303"/>
    </source>
</evidence>
<evidence type="ECO:0000313" key="18">
    <source>
        <dbReference type="EMBL" id="CDW42901.1"/>
    </source>
</evidence>
<dbReference type="GO" id="GO:0005254">
    <property type="term" value="F:chloride channel activity"/>
    <property type="evidence" value="ECO:0007669"/>
    <property type="project" value="UniProtKB-ARBA"/>
</dbReference>
<feature type="chain" id="PRO_5022248161" evidence="15">
    <location>
        <begin position="25"/>
        <end position="505"/>
    </location>
</feature>
<dbReference type="NCBIfam" id="TIGR00860">
    <property type="entry name" value="LIC"/>
    <property type="match status" value="1"/>
</dbReference>
<name>A0A0K2UYX0_LEPSM</name>
<dbReference type="Pfam" id="PF02931">
    <property type="entry name" value="Neur_chan_LBD"/>
    <property type="match status" value="1"/>
</dbReference>
<dbReference type="PROSITE" id="PS00236">
    <property type="entry name" value="NEUROTR_ION_CHANNEL"/>
    <property type="match status" value="1"/>
</dbReference>
<comment type="caution">
    <text evidence="15">Lacks conserved residue(s) required for the propagation of feature annotation.</text>
</comment>
<dbReference type="InterPro" id="IPR006029">
    <property type="entry name" value="Neurotrans-gated_channel_TM"/>
</dbReference>
<dbReference type="GO" id="GO:0004888">
    <property type="term" value="F:transmembrane signaling receptor activity"/>
    <property type="evidence" value="ECO:0007669"/>
    <property type="project" value="InterPro"/>
</dbReference>
<keyword evidence="4 15" id="KW-0732">Signal</keyword>
<feature type="signal peptide" evidence="15">
    <location>
        <begin position="1"/>
        <end position="24"/>
    </location>
</feature>
<proteinExistence type="inferred from homology"/>
<evidence type="ECO:0000256" key="4">
    <source>
        <dbReference type="ARBA" id="ARBA00022729"/>
    </source>
</evidence>
<dbReference type="GO" id="GO:0099095">
    <property type="term" value="F:ligand-gated monoatomic anion channel activity"/>
    <property type="evidence" value="ECO:0007669"/>
    <property type="project" value="UniProtKB-ARBA"/>
</dbReference>
<evidence type="ECO:0000256" key="9">
    <source>
        <dbReference type="ARBA" id="ARBA00023157"/>
    </source>
</evidence>
<dbReference type="SUPFAM" id="SSF63712">
    <property type="entry name" value="Nicotinic receptor ligand binding domain-like"/>
    <property type="match status" value="1"/>
</dbReference>
<dbReference type="InterPro" id="IPR036734">
    <property type="entry name" value="Neur_chan_lig-bd_sf"/>
</dbReference>
<dbReference type="PRINTS" id="PR00252">
    <property type="entry name" value="NRIONCHANNEL"/>
</dbReference>
<keyword evidence="1 15" id="KW-0813">Transport</keyword>
<keyword evidence="10" id="KW-0325">Glycoprotein</keyword>
<dbReference type="FunFam" id="2.70.170.10:FF:000003">
    <property type="entry name" value="Putative gamma-aminobutyric acid receptor subunit gamma-2"/>
    <property type="match status" value="1"/>
</dbReference>
<reference evidence="18" key="1">
    <citation type="submission" date="2014-05" db="EMBL/GenBank/DDBJ databases">
        <authorList>
            <person name="Chronopoulou M."/>
        </authorList>
    </citation>
    <scope>NUCLEOTIDE SEQUENCE</scope>
    <source>
        <tissue evidence="18">Whole organism</tissue>
    </source>
</reference>
<evidence type="ECO:0000256" key="3">
    <source>
        <dbReference type="ARBA" id="ARBA00022692"/>
    </source>
</evidence>
<evidence type="ECO:0000259" key="17">
    <source>
        <dbReference type="Pfam" id="PF02932"/>
    </source>
</evidence>
<feature type="domain" description="Neurotransmitter-gated ion-channel transmembrane" evidence="17">
    <location>
        <begin position="265"/>
        <end position="497"/>
    </location>
</feature>
<dbReference type="Gene3D" id="2.70.170.10">
    <property type="entry name" value="Neurotransmitter-gated ion-channel ligand-binding domain"/>
    <property type="match status" value="1"/>
</dbReference>
<dbReference type="RefSeq" id="XP_040582716.1">
    <property type="nucleotide sequence ID" value="XM_040726782.2"/>
</dbReference>
<dbReference type="Pfam" id="PF02932">
    <property type="entry name" value="Neur_chan_memb"/>
    <property type="match status" value="1"/>
</dbReference>
<keyword evidence="6" id="KW-0770">Synapse</keyword>
<comment type="subcellular location">
    <subcellularLocation>
        <location evidence="14">Postsynaptic cell membrane</location>
        <topology evidence="14">Multi-pass membrane protein</topology>
    </subcellularLocation>
</comment>
<evidence type="ECO:0000256" key="11">
    <source>
        <dbReference type="ARBA" id="ARBA00023214"/>
    </source>
</evidence>
<dbReference type="InterPro" id="IPR006202">
    <property type="entry name" value="Neur_chan_lig-bd"/>
</dbReference>
<dbReference type="AlphaFoldDB" id="A0A0K2UYX0"/>
<accession>A0A0K2UYX0</accession>
<evidence type="ECO:0000256" key="15">
    <source>
        <dbReference type="RuleBase" id="RU000687"/>
    </source>
</evidence>
<evidence type="ECO:0000256" key="6">
    <source>
        <dbReference type="ARBA" id="ARBA00023018"/>
    </source>
</evidence>